<gene>
    <name evidence="3" type="ORF">CBF31_07255</name>
</gene>
<dbReference type="AlphaFoldDB" id="A0A430A8W4"/>
<name>A0A430A8W4_9ENTE</name>
<sequence>MIRLNKLALLSLLLIFSYFLVACHSPHVVQSTAETAMTSETTTQETSPSTHIDTLPEISSENESNGVLYPVFIENDIGTPLNTLIEQAIPTISEQYPNQHFQYTVSLLNDSYLSLIFDADITDGAYPHHALSTLNINLATLTPLKLSDVVPLDDTFYTQLKKEVTSTLADLTLPPEALPFANIKERITQLENSSSHDTQFYLTDNQLTLLFEVPHVLGDTFTINIPY</sequence>
<dbReference type="Proteomes" id="UP000287101">
    <property type="component" value="Unassembled WGS sequence"/>
</dbReference>
<dbReference type="PROSITE" id="PS51257">
    <property type="entry name" value="PROKAR_LIPOPROTEIN"/>
    <property type="match status" value="1"/>
</dbReference>
<feature type="region of interest" description="Disordered" evidence="1">
    <location>
        <begin position="34"/>
        <end position="57"/>
    </location>
</feature>
<proteinExistence type="predicted"/>
<feature type="signal peptide" evidence="2">
    <location>
        <begin position="1"/>
        <end position="22"/>
    </location>
</feature>
<dbReference type="RefSeq" id="WP_126831711.1">
    <property type="nucleotide sequence ID" value="NZ_CBCRYB010000001.1"/>
</dbReference>
<reference evidence="3 4" key="1">
    <citation type="submission" date="2017-05" db="EMBL/GenBank/DDBJ databases">
        <title>Vagococcus spp. assemblies.</title>
        <authorList>
            <person name="Gulvik C.A."/>
        </authorList>
    </citation>
    <scope>NUCLEOTIDE SEQUENCE [LARGE SCALE GENOMIC DNA]</scope>
    <source>
        <strain evidence="3 4">CCUG 41755</strain>
    </source>
</reference>
<evidence type="ECO:0000313" key="4">
    <source>
        <dbReference type="Proteomes" id="UP000287101"/>
    </source>
</evidence>
<evidence type="ECO:0000256" key="2">
    <source>
        <dbReference type="SAM" id="SignalP"/>
    </source>
</evidence>
<evidence type="ECO:0008006" key="5">
    <source>
        <dbReference type="Google" id="ProtNLM"/>
    </source>
</evidence>
<organism evidence="3 4">
    <name type="scientific">Vagococcus fessus</name>
    <dbReference type="NCBI Taxonomy" id="120370"/>
    <lineage>
        <taxon>Bacteria</taxon>
        <taxon>Bacillati</taxon>
        <taxon>Bacillota</taxon>
        <taxon>Bacilli</taxon>
        <taxon>Lactobacillales</taxon>
        <taxon>Enterococcaceae</taxon>
        <taxon>Vagococcus</taxon>
    </lineage>
</organism>
<keyword evidence="2" id="KW-0732">Signal</keyword>
<dbReference type="EMBL" id="NGJY01000002">
    <property type="protein sequence ID" value="RSU03501.1"/>
    <property type="molecule type" value="Genomic_DNA"/>
</dbReference>
<keyword evidence="4" id="KW-1185">Reference proteome</keyword>
<accession>A0A430A8W4</accession>
<protein>
    <recommendedName>
        <fullName evidence="5">DUF5067 domain-containing protein</fullName>
    </recommendedName>
</protein>
<evidence type="ECO:0000256" key="1">
    <source>
        <dbReference type="SAM" id="MobiDB-lite"/>
    </source>
</evidence>
<evidence type="ECO:0000313" key="3">
    <source>
        <dbReference type="EMBL" id="RSU03501.1"/>
    </source>
</evidence>
<feature type="compositionally biased region" description="Low complexity" evidence="1">
    <location>
        <begin position="34"/>
        <end position="50"/>
    </location>
</feature>
<feature type="chain" id="PRO_5039561338" description="DUF5067 domain-containing protein" evidence="2">
    <location>
        <begin position="23"/>
        <end position="227"/>
    </location>
</feature>
<comment type="caution">
    <text evidence="3">The sequence shown here is derived from an EMBL/GenBank/DDBJ whole genome shotgun (WGS) entry which is preliminary data.</text>
</comment>